<proteinExistence type="predicted"/>
<organism evidence="1">
    <name type="scientific">Anguilla anguilla</name>
    <name type="common">European freshwater eel</name>
    <name type="synonym">Muraena anguilla</name>
    <dbReference type="NCBI Taxonomy" id="7936"/>
    <lineage>
        <taxon>Eukaryota</taxon>
        <taxon>Metazoa</taxon>
        <taxon>Chordata</taxon>
        <taxon>Craniata</taxon>
        <taxon>Vertebrata</taxon>
        <taxon>Euteleostomi</taxon>
        <taxon>Actinopterygii</taxon>
        <taxon>Neopterygii</taxon>
        <taxon>Teleostei</taxon>
        <taxon>Anguilliformes</taxon>
        <taxon>Anguillidae</taxon>
        <taxon>Anguilla</taxon>
    </lineage>
</organism>
<reference evidence="1" key="2">
    <citation type="journal article" date="2015" name="Fish Shellfish Immunol.">
        <title>Early steps in the European eel (Anguilla anguilla)-Vibrio vulnificus interaction in the gills: Role of the RtxA13 toxin.</title>
        <authorList>
            <person name="Callol A."/>
            <person name="Pajuelo D."/>
            <person name="Ebbesson L."/>
            <person name="Teles M."/>
            <person name="MacKenzie S."/>
            <person name="Amaro C."/>
        </authorList>
    </citation>
    <scope>NUCLEOTIDE SEQUENCE</scope>
</reference>
<dbReference type="AlphaFoldDB" id="A0A0E9X990"/>
<name>A0A0E9X990_ANGAN</name>
<reference evidence="1" key="1">
    <citation type="submission" date="2014-11" db="EMBL/GenBank/DDBJ databases">
        <authorList>
            <person name="Amaro Gonzalez C."/>
        </authorList>
    </citation>
    <scope>NUCLEOTIDE SEQUENCE</scope>
</reference>
<evidence type="ECO:0000313" key="1">
    <source>
        <dbReference type="EMBL" id="JAH98415.1"/>
    </source>
</evidence>
<dbReference type="EMBL" id="GBXM01010162">
    <property type="protein sequence ID" value="JAH98415.1"/>
    <property type="molecule type" value="Transcribed_RNA"/>
</dbReference>
<sequence length="76" mass="8795">MTKNLFYMTHKEDSPLSSFNLAWTQRTATVVLTLGRKTSNCLEFKRWVPPVPTFLSVTMCLELIQSSLALKYDTFF</sequence>
<accession>A0A0E9X990</accession>
<protein>
    <submittedName>
        <fullName evidence="1">Uncharacterized protein</fullName>
    </submittedName>
</protein>